<dbReference type="InterPro" id="IPR001873">
    <property type="entry name" value="ENaC"/>
</dbReference>
<evidence type="ECO:0000313" key="14">
    <source>
        <dbReference type="EMBL" id="JAS13806.1"/>
    </source>
</evidence>
<evidence type="ECO:0000256" key="12">
    <source>
        <dbReference type="RuleBase" id="RU000679"/>
    </source>
</evidence>
<evidence type="ECO:0000256" key="13">
    <source>
        <dbReference type="SAM" id="Phobius"/>
    </source>
</evidence>
<sequence length="162" mass="19390">MLITLVYCHGFRMFWIIVFLFNLVLSFIVLKESWNDWVDTPFIILHNSKFTPIWEIPFPAVTICTQFMIKKPYLETNFSMSRLLKHYAEVSCDLAPKQPYLKNEDLEDHFYSLKVEDVYNIFSMVSPTCEEIFNKCEFKNKEIDCCTFFRPIVTHKGYCFIF</sequence>
<keyword evidence="6 13" id="KW-1133">Transmembrane helix</keyword>
<evidence type="ECO:0000256" key="10">
    <source>
        <dbReference type="ARBA" id="ARBA00023201"/>
    </source>
</evidence>
<dbReference type="GO" id="GO:0015280">
    <property type="term" value="F:ligand-gated sodium channel activity"/>
    <property type="evidence" value="ECO:0007669"/>
    <property type="project" value="TreeGrafter"/>
</dbReference>
<dbReference type="PANTHER" id="PTHR11690">
    <property type="entry name" value="AMILORIDE-SENSITIVE SODIUM CHANNEL-RELATED"/>
    <property type="match status" value="1"/>
</dbReference>
<reference evidence="14" key="1">
    <citation type="submission" date="2015-12" db="EMBL/GenBank/DDBJ databases">
        <title>De novo transcriptome assembly of four potential Pierce s Disease insect vectors from Arizona vineyards.</title>
        <authorList>
            <person name="Tassone E.E."/>
        </authorList>
    </citation>
    <scope>NUCLEOTIDE SEQUENCE</scope>
</reference>
<feature type="non-terminal residue" evidence="14">
    <location>
        <position position="162"/>
    </location>
</feature>
<keyword evidence="8 12" id="KW-0406">Ion transport</keyword>
<evidence type="ECO:0000256" key="6">
    <source>
        <dbReference type="ARBA" id="ARBA00022989"/>
    </source>
</evidence>
<evidence type="ECO:0000256" key="3">
    <source>
        <dbReference type="ARBA" id="ARBA00022448"/>
    </source>
</evidence>
<evidence type="ECO:0000256" key="8">
    <source>
        <dbReference type="ARBA" id="ARBA00023065"/>
    </source>
</evidence>
<evidence type="ECO:0000256" key="5">
    <source>
        <dbReference type="ARBA" id="ARBA00022692"/>
    </source>
</evidence>
<keyword evidence="4 12" id="KW-0894">Sodium channel</keyword>
<evidence type="ECO:0000256" key="9">
    <source>
        <dbReference type="ARBA" id="ARBA00023136"/>
    </source>
</evidence>
<comment type="subcellular location">
    <subcellularLocation>
        <location evidence="1">Membrane</location>
        <topology evidence="1">Multi-pass membrane protein</topology>
    </subcellularLocation>
</comment>
<gene>
    <name evidence="14" type="ORF">g.45328</name>
</gene>
<dbReference type="EMBL" id="GEDC01023492">
    <property type="protein sequence ID" value="JAS13806.1"/>
    <property type="molecule type" value="Transcribed_RNA"/>
</dbReference>
<feature type="transmembrane region" description="Helical" evidence="13">
    <location>
        <begin position="12"/>
        <end position="30"/>
    </location>
</feature>
<dbReference type="GO" id="GO:0005886">
    <property type="term" value="C:plasma membrane"/>
    <property type="evidence" value="ECO:0007669"/>
    <property type="project" value="TreeGrafter"/>
</dbReference>
<comment type="similarity">
    <text evidence="2 12">Belongs to the amiloride-sensitive sodium channel (TC 1.A.6) family.</text>
</comment>
<keyword evidence="7" id="KW-0915">Sodium</keyword>
<evidence type="ECO:0000256" key="1">
    <source>
        <dbReference type="ARBA" id="ARBA00004141"/>
    </source>
</evidence>
<dbReference type="Pfam" id="PF00858">
    <property type="entry name" value="ASC"/>
    <property type="match status" value="1"/>
</dbReference>
<keyword evidence="10 12" id="KW-0739">Sodium transport</keyword>
<name>A0A1B6CK38_9HEMI</name>
<evidence type="ECO:0000256" key="11">
    <source>
        <dbReference type="ARBA" id="ARBA00023303"/>
    </source>
</evidence>
<keyword evidence="9 13" id="KW-0472">Membrane</keyword>
<dbReference type="AlphaFoldDB" id="A0A1B6CK38"/>
<dbReference type="PANTHER" id="PTHR11690:SF288">
    <property type="entry name" value="AMILORIDE-SENSITIVE NA+ CHANNEL-RELATED"/>
    <property type="match status" value="1"/>
</dbReference>
<keyword evidence="3 12" id="KW-0813">Transport</keyword>
<keyword evidence="5 12" id="KW-0812">Transmembrane</keyword>
<proteinExistence type="inferred from homology"/>
<organism evidence="14">
    <name type="scientific">Clastoptera arizonana</name>
    <name type="common">Arizona spittle bug</name>
    <dbReference type="NCBI Taxonomy" id="38151"/>
    <lineage>
        <taxon>Eukaryota</taxon>
        <taxon>Metazoa</taxon>
        <taxon>Ecdysozoa</taxon>
        <taxon>Arthropoda</taxon>
        <taxon>Hexapoda</taxon>
        <taxon>Insecta</taxon>
        <taxon>Pterygota</taxon>
        <taxon>Neoptera</taxon>
        <taxon>Paraneoptera</taxon>
        <taxon>Hemiptera</taxon>
        <taxon>Auchenorrhyncha</taxon>
        <taxon>Cercopoidea</taxon>
        <taxon>Clastopteridae</taxon>
        <taxon>Clastoptera</taxon>
    </lineage>
</organism>
<accession>A0A1B6CK38</accession>
<evidence type="ECO:0000256" key="4">
    <source>
        <dbReference type="ARBA" id="ARBA00022461"/>
    </source>
</evidence>
<evidence type="ECO:0000256" key="2">
    <source>
        <dbReference type="ARBA" id="ARBA00007193"/>
    </source>
</evidence>
<protein>
    <submittedName>
        <fullName evidence="14">Uncharacterized protein</fullName>
    </submittedName>
</protein>
<evidence type="ECO:0000256" key="7">
    <source>
        <dbReference type="ARBA" id="ARBA00023053"/>
    </source>
</evidence>
<keyword evidence="11 12" id="KW-0407">Ion channel</keyword>